<evidence type="ECO:0000313" key="2">
    <source>
        <dbReference type="Proteomes" id="UP000034350"/>
    </source>
</evidence>
<evidence type="ECO:0000313" key="1">
    <source>
        <dbReference type="EMBL" id="KKO74913.1"/>
    </source>
</evidence>
<sequence>MIYFIFLCLIHSDKPLKQKNIKLILRFNKVFRSNPIVRDFKRFNIKNDSLSSNHFTLTKNDFDDIILDEKALCLIFNNLDLLSKNDKLKDVYIDKIAIFKENKDPWMKLTFKNNIDSTGYFRGEHTEKFNLEESMFFHLDDIDDETKRKNVINIKKILFYIALLKNKPLYKIYKEDCHMDAIDLVIFKNLYNFKHSDDLKVCVCRDIECTICEGIYDTKRSVLYI</sequence>
<dbReference type="GeneID" id="36320366"/>
<dbReference type="VEuPathDB" id="MicrosporidiaDB:G9O61_00g020230"/>
<dbReference type="RefSeq" id="XP_024330655.1">
    <property type="nucleotide sequence ID" value="XM_024475423.1"/>
</dbReference>
<organism evidence="1 2">
    <name type="scientific">Vairimorpha ceranae</name>
    <dbReference type="NCBI Taxonomy" id="40302"/>
    <lineage>
        <taxon>Eukaryota</taxon>
        <taxon>Fungi</taxon>
        <taxon>Fungi incertae sedis</taxon>
        <taxon>Microsporidia</taxon>
        <taxon>Nosematidae</taxon>
        <taxon>Vairimorpha</taxon>
    </lineage>
</organism>
<name>A0A0F9WPP1_9MICR</name>
<dbReference type="VEuPathDB" id="MicrosporidiaDB:NCER_101655"/>
<accession>A0A0F9WPP1</accession>
<reference evidence="1 2" key="1">
    <citation type="journal article" date="2015" name="Environ. Microbiol.">
        <title>Genome analyses suggest the presence of polyploidy and recent human-driven expansions in eight global populations of the honeybee pathogen Nosema ceranae.</title>
        <authorList>
            <person name="Pelin A."/>
            <person name="Selman M."/>
            <person name="Aris-Brosou S."/>
            <person name="Farinelli L."/>
            <person name="Corradi N."/>
        </authorList>
    </citation>
    <scope>NUCLEOTIDE SEQUENCE [LARGE SCALE GENOMIC DNA]</scope>
    <source>
        <strain evidence="1 2">PA08 1199</strain>
    </source>
</reference>
<protein>
    <submittedName>
        <fullName evidence="1">Uncharacterized protein</fullName>
    </submittedName>
</protein>
<comment type="caution">
    <text evidence="1">The sequence shown here is derived from an EMBL/GenBank/DDBJ whole genome shotgun (WGS) entry which is preliminary data.</text>
</comment>
<keyword evidence="2" id="KW-1185">Reference proteome</keyword>
<gene>
    <name evidence="1" type="ORF">AAJ76_3900014625</name>
</gene>
<dbReference type="EMBL" id="JPQZ01000039">
    <property type="protein sequence ID" value="KKO74913.1"/>
    <property type="molecule type" value="Genomic_DNA"/>
</dbReference>
<dbReference type="Proteomes" id="UP000034350">
    <property type="component" value="Unassembled WGS sequence"/>
</dbReference>
<proteinExistence type="predicted"/>
<dbReference type="VEuPathDB" id="MicrosporidiaDB:AAJ76_3900014625"/>
<dbReference type="AlphaFoldDB" id="A0A0F9WPP1"/>